<organism evidence="2 3">
    <name type="scientific">Trueperella bialowiezensis</name>
    <dbReference type="NCBI Taxonomy" id="312285"/>
    <lineage>
        <taxon>Bacteria</taxon>
        <taxon>Bacillati</taxon>
        <taxon>Actinomycetota</taxon>
        <taxon>Actinomycetes</taxon>
        <taxon>Actinomycetales</taxon>
        <taxon>Actinomycetaceae</taxon>
        <taxon>Trueperella</taxon>
    </lineage>
</organism>
<keyword evidence="1" id="KW-0472">Membrane</keyword>
<gene>
    <name evidence="2" type="ORF">NCTC13354_00569</name>
</gene>
<dbReference type="Proteomes" id="UP000269542">
    <property type="component" value="Chromosome"/>
</dbReference>
<name>A0A3S4UYB9_9ACTO</name>
<evidence type="ECO:0000256" key="1">
    <source>
        <dbReference type="SAM" id="Phobius"/>
    </source>
</evidence>
<reference evidence="2 3" key="1">
    <citation type="submission" date="2018-12" db="EMBL/GenBank/DDBJ databases">
        <authorList>
            <consortium name="Pathogen Informatics"/>
        </authorList>
    </citation>
    <scope>NUCLEOTIDE SEQUENCE [LARGE SCALE GENOMIC DNA]</scope>
    <source>
        <strain evidence="2 3">NCTC13354</strain>
    </source>
</reference>
<dbReference type="KEGG" id="tbw:NCTC13354_00569"/>
<dbReference type="EMBL" id="LR134476">
    <property type="protein sequence ID" value="VEI12875.1"/>
    <property type="molecule type" value="Genomic_DNA"/>
</dbReference>
<evidence type="ECO:0000313" key="2">
    <source>
        <dbReference type="EMBL" id="VEI12875.1"/>
    </source>
</evidence>
<feature type="transmembrane region" description="Helical" evidence="1">
    <location>
        <begin position="39"/>
        <end position="59"/>
    </location>
</feature>
<proteinExistence type="predicted"/>
<feature type="transmembrane region" description="Helical" evidence="1">
    <location>
        <begin position="71"/>
        <end position="92"/>
    </location>
</feature>
<dbReference type="RefSeq" id="WP_126416044.1">
    <property type="nucleotide sequence ID" value="NZ_LR134476.1"/>
</dbReference>
<evidence type="ECO:0000313" key="3">
    <source>
        <dbReference type="Proteomes" id="UP000269542"/>
    </source>
</evidence>
<protein>
    <submittedName>
        <fullName evidence="2">Uncharacterized protein</fullName>
    </submittedName>
</protein>
<dbReference type="AlphaFoldDB" id="A0A3S4UYB9"/>
<keyword evidence="3" id="KW-1185">Reference proteome</keyword>
<sequence length="140" mass="15641">MSTSESIMWWDRIRFLPLLMVVLSPFITGRTLEVTNHHWHWLVIVMTIACDIGLLLFAFRADTSPNPVAWRFLVSSVALFCVAAIVLLVQSAMTNSDAVFDLAGGVGIGVIALGWMIYARHRKNPTRQTKSPALVRETES</sequence>
<accession>A0A3S4UYB9</accession>
<keyword evidence="1" id="KW-1133">Transmembrane helix</keyword>
<feature type="transmembrane region" description="Helical" evidence="1">
    <location>
        <begin position="98"/>
        <end position="118"/>
    </location>
</feature>
<keyword evidence="1" id="KW-0812">Transmembrane</keyword>